<protein>
    <recommendedName>
        <fullName evidence="5">Lipoprotein</fullName>
    </recommendedName>
</protein>
<dbReference type="EMBL" id="CADIKC010000007">
    <property type="protein sequence ID" value="CAB3721848.1"/>
    <property type="molecule type" value="Genomic_DNA"/>
</dbReference>
<dbReference type="GeneID" id="97043572"/>
<evidence type="ECO:0000256" key="1">
    <source>
        <dbReference type="SAM" id="MobiDB-lite"/>
    </source>
</evidence>
<feature type="signal peptide" evidence="2">
    <location>
        <begin position="1"/>
        <end position="26"/>
    </location>
</feature>
<evidence type="ECO:0008006" key="5">
    <source>
        <dbReference type="Google" id="ProtNLM"/>
    </source>
</evidence>
<feature type="compositionally biased region" description="Basic residues" evidence="1">
    <location>
        <begin position="104"/>
        <end position="120"/>
    </location>
</feature>
<accession>A0A6J5BZD6</accession>
<dbReference type="RefSeq" id="WP_175052806.1">
    <property type="nucleotide sequence ID" value="NZ_CADIKC010000007.1"/>
</dbReference>
<keyword evidence="4" id="KW-1185">Reference proteome</keyword>
<keyword evidence="2" id="KW-0732">Signal</keyword>
<name>A0A6J5BZD6_9BURK</name>
<evidence type="ECO:0000313" key="3">
    <source>
        <dbReference type="EMBL" id="CAB3721848.1"/>
    </source>
</evidence>
<feature type="chain" id="PRO_5027090409" description="Lipoprotein" evidence="2">
    <location>
        <begin position="27"/>
        <end position="120"/>
    </location>
</feature>
<reference evidence="3 4" key="1">
    <citation type="submission" date="2020-04" db="EMBL/GenBank/DDBJ databases">
        <authorList>
            <person name="De Canck E."/>
        </authorList>
    </citation>
    <scope>NUCLEOTIDE SEQUENCE [LARGE SCALE GENOMIC DNA]</scope>
    <source>
        <strain evidence="3 4">LMG 24238</strain>
    </source>
</reference>
<organism evidence="3 4">
    <name type="scientific">Paraburkholderia sediminicola</name>
    <dbReference type="NCBI Taxonomy" id="458836"/>
    <lineage>
        <taxon>Bacteria</taxon>
        <taxon>Pseudomonadati</taxon>
        <taxon>Pseudomonadota</taxon>
        <taxon>Betaproteobacteria</taxon>
        <taxon>Burkholderiales</taxon>
        <taxon>Burkholderiaceae</taxon>
        <taxon>Paraburkholderia</taxon>
    </lineage>
</organism>
<evidence type="ECO:0000313" key="4">
    <source>
        <dbReference type="Proteomes" id="UP000494255"/>
    </source>
</evidence>
<dbReference type="AlphaFoldDB" id="A0A6J5BZD6"/>
<dbReference type="Proteomes" id="UP000494255">
    <property type="component" value="Unassembled WGS sequence"/>
</dbReference>
<gene>
    <name evidence="3" type="ORF">LMG24238_04975</name>
</gene>
<proteinExistence type="predicted"/>
<sequence length="120" mass="12503">MKIAHLMIAIGLACAASASVTSTAMAANATYPSTPLPAYAQDELQKVIDDATGPLPAAQTSLPAPQNAATPPQSANMLPNGPYVTPRVTPHDDEAHATASASKRGARPSKAHRHERHKYV</sequence>
<feature type="region of interest" description="Disordered" evidence="1">
    <location>
        <begin position="50"/>
        <end position="120"/>
    </location>
</feature>
<feature type="compositionally biased region" description="Polar residues" evidence="1">
    <location>
        <begin position="58"/>
        <end position="77"/>
    </location>
</feature>
<evidence type="ECO:0000256" key="2">
    <source>
        <dbReference type="SAM" id="SignalP"/>
    </source>
</evidence>